<comment type="function">
    <text evidence="6">Involved in transcription antitermination. Required for transcription of ribosomal RNA (rRNA) genes. Binds specifically to the boxA antiterminator sequence of the ribosomal RNA (rrn) operons.</text>
</comment>
<dbReference type="GO" id="GO:0006353">
    <property type="term" value="P:DNA-templated transcription termination"/>
    <property type="evidence" value="ECO:0007669"/>
    <property type="project" value="UniProtKB-UniRule"/>
</dbReference>
<dbReference type="GO" id="GO:0031564">
    <property type="term" value="P:transcription antitermination"/>
    <property type="evidence" value="ECO:0007669"/>
    <property type="project" value="UniProtKB-KW"/>
</dbReference>
<evidence type="ECO:0000313" key="10">
    <source>
        <dbReference type="Proteomes" id="UP000032250"/>
    </source>
</evidence>
<dbReference type="PANTHER" id="PTHR11078">
    <property type="entry name" value="N UTILIZATION SUBSTANCE PROTEIN B-RELATED"/>
    <property type="match status" value="1"/>
</dbReference>
<evidence type="ECO:0000256" key="5">
    <source>
        <dbReference type="ARBA" id="ARBA00023163"/>
    </source>
</evidence>
<evidence type="ECO:0000256" key="3">
    <source>
        <dbReference type="ARBA" id="ARBA00022884"/>
    </source>
</evidence>
<feature type="domain" description="NusB/RsmB/TIM44" evidence="8">
    <location>
        <begin position="4"/>
        <end position="142"/>
    </location>
</feature>
<evidence type="ECO:0000256" key="4">
    <source>
        <dbReference type="ARBA" id="ARBA00023015"/>
    </source>
</evidence>
<accession>A0A0D1AKZ5</accession>
<dbReference type="HOGENOM" id="CLU_087843_3_1_9"/>
<dbReference type="PATRIC" id="fig|1379739.3.peg.2262"/>
<dbReference type="GO" id="GO:0005829">
    <property type="term" value="C:cytosol"/>
    <property type="evidence" value="ECO:0007669"/>
    <property type="project" value="TreeGrafter"/>
</dbReference>
<evidence type="ECO:0000313" key="9">
    <source>
        <dbReference type="EMBL" id="KIS23819.1"/>
    </source>
</evidence>
<dbReference type="InterPro" id="IPR035926">
    <property type="entry name" value="NusB-like_sf"/>
</dbReference>
<dbReference type="PANTHER" id="PTHR11078:SF3">
    <property type="entry name" value="ANTITERMINATION NUSB DOMAIN-CONTAINING PROTEIN"/>
    <property type="match status" value="1"/>
</dbReference>
<dbReference type="GO" id="GO:0003723">
    <property type="term" value="F:RNA binding"/>
    <property type="evidence" value="ECO:0007669"/>
    <property type="project" value="UniProtKB-UniRule"/>
</dbReference>
<dbReference type="EMBL" id="JXSU01000007">
    <property type="protein sequence ID" value="KIS23819.1"/>
    <property type="molecule type" value="Genomic_DNA"/>
</dbReference>
<dbReference type="InterPro" id="IPR011605">
    <property type="entry name" value="NusB_fam"/>
</dbReference>
<gene>
    <name evidence="6" type="primary">nusB</name>
    <name evidence="9" type="ORF">N495_09510</name>
</gene>
<keyword evidence="5 6" id="KW-0804">Transcription</keyword>
<feature type="coiled-coil region" evidence="7">
    <location>
        <begin position="14"/>
        <end position="44"/>
    </location>
</feature>
<dbReference type="HAMAP" id="MF_00073">
    <property type="entry name" value="NusB"/>
    <property type="match status" value="1"/>
</dbReference>
<dbReference type="RefSeq" id="WP_043031934.1">
    <property type="nucleotide sequence ID" value="NZ_JXSU01000007.1"/>
</dbReference>
<dbReference type="Proteomes" id="UP000032250">
    <property type="component" value="Unassembled WGS sequence"/>
</dbReference>
<evidence type="ECO:0000256" key="6">
    <source>
        <dbReference type="HAMAP-Rule" id="MF_00073"/>
    </source>
</evidence>
<keyword evidence="3 6" id="KW-0694">RNA-binding</keyword>
<dbReference type="NCBIfam" id="TIGR01951">
    <property type="entry name" value="nusB"/>
    <property type="match status" value="1"/>
</dbReference>
<dbReference type="Pfam" id="PF01029">
    <property type="entry name" value="NusB"/>
    <property type="match status" value="1"/>
</dbReference>
<organism evidence="9 10">
    <name type="scientific">Clostridium botulinum B2 450</name>
    <dbReference type="NCBI Taxonomy" id="1379739"/>
    <lineage>
        <taxon>Bacteria</taxon>
        <taxon>Bacillati</taxon>
        <taxon>Bacillota</taxon>
        <taxon>Clostridia</taxon>
        <taxon>Eubacteriales</taxon>
        <taxon>Clostridiaceae</taxon>
        <taxon>Clostridium</taxon>
    </lineage>
</organism>
<sequence length="143" mass="16656">MNRRKSREVAMRLLFQTTLNEENLEEALENLKDVRESEESAKEKDYESVDLKDVDIDYVKRIIKGIEENKEEIDEKIKGNLKNWKIERLSKVDLSILRLCTYELKFEEDIPSKVSVNEAIELAKKYSGEKAATFINGVLGKMI</sequence>
<protein>
    <recommendedName>
        <fullName evidence="6">Transcription antitermination protein NusB</fullName>
    </recommendedName>
    <alternativeName>
        <fullName evidence="6">Antitermination factor NusB</fullName>
    </alternativeName>
</protein>
<dbReference type="SUPFAM" id="SSF48013">
    <property type="entry name" value="NusB-like"/>
    <property type="match status" value="1"/>
</dbReference>
<comment type="caution">
    <text evidence="9">The sequence shown here is derived from an EMBL/GenBank/DDBJ whole genome shotgun (WGS) entry which is preliminary data.</text>
</comment>
<name>A0A0D1AKZ5_CLOBO</name>
<evidence type="ECO:0000256" key="7">
    <source>
        <dbReference type="SAM" id="Coils"/>
    </source>
</evidence>
<keyword evidence="2 6" id="KW-0889">Transcription antitermination</keyword>
<dbReference type="Gene3D" id="1.10.940.10">
    <property type="entry name" value="NusB-like"/>
    <property type="match status" value="1"/>
</dbReference>
<keyword evidence="7" id="KW-0175">Coiled coil</keyword>
<dbReference type="AlphaFoldDB" id="A0A0D1AKZ5"/>
<evidence type="ECO:0000256" key="1">
    <source>
        <dbReference type="ARBA" id="ARBA00005952"/>
    </source>
</evidence>
<evidence type="ECO:0000256" key="2">
    <source>
        <dbReference type="ARBA" id="ARBA00022814"/>
    </source>
</evidence>
<comment type="similarity">
    <text evidence="1 6">Belongs to the NusB family.</text>
</comment>
<proteinExistence type="inferred from homology"/>
<dbReference type="InterPro" id="IPR006027">
    <property type="entry name" value="NusB_RsmB_TIM44"/>
</dbReference>
<evidence type="ECO:0000259" key="8">
    <source>
        <dbReference type="Pfam" id="PF01029"/>
    </source>
</evidence>
<reference evidence="9 10" key="1">
    <citation type="submission" date="2014-06" db="EMBL/GenBank/DDBJ databases">
        <title>Genome characterization of distinct group I Clostridium botulinum lineages.</title>
        <authorList>
            <person name="Giordani F."/>
            <person name="Anselmo A."/>
            <person name="Fillo S."/>
            <person name="Palozzi A.M."/>
            <person name="Fortunato A."/>
            <person name="Gentile B."/>
            <person name="Ciammaruconi A."/>
            <person name="Anniballi F."/>
            <person name="De Medici D."/>
            <person name="Lista F."/>
        </authorList>
    </citation>
    <scope>NUCLEOTIDE SEQUENCE [LARGE SCALE GENOMIC DNA]</scope>
    <source>
        <strain evidence="9 10">B2 450</strain>
    </source>
</reference>
<dbReference type="OrthoDB" id="9811381at2"/>
<keyword evidence="4 6" id="KW-0805">Transcription regulation</keyword>